<dbReference type="SMART" id="SM01321">
    <property type="entry name" value="Y1_Tnp"/>
    <property type="match status" value="1"/>
</dbReference>
<name>A0A1Y5FBC4_9BACT</name>
<dbReference type="InterPro" id="IPR002686">
    <property type="entry name" value="Transposase_17"/>
</dbReference>
<dbReference type="GO" id="GO:0003677">
    <property type="term" value="F:DNA binding"/>
    <property type="evidence" value="ECO:0007669"/>
    <property type="project" value="InterPro"/>
</dbReference>
<comment type="caution">
    <text evidence="2">The sequence shown here is derived from an EMBL/GenBank/DDBJ whole genome shotgun (WGS) entry which is preliminary data.</text>
</comment>
<dbReference type="Gene3D" id="3.30.70.1290">
    <property type="entry name" value="Transposase IS200-like"/>
    <property type="match status" value="1"/>
</dbReference>
<dbReference type="PANTHER" id="PTHR34322">
    <property type="entry name" value="TRANSPOSASE, Y1_TNP DOMAIN-CONTAINING"/>
    <property type="match status" value="1"/>
</dbReference>
<dbReference type="Pfam" id="PF01797">
    <property type="entry name" value="Y1_Tnp"/>
    <property type="match status" value="1"/>
</dbReference>
<sequence>MMREELIHTREFPYHITARSNGKEFFSLPTRIVWEICCEHLALASELYNIKVFQFVLMSNHYHLLVRTPDLNIEQFIHYFQRSVAREINLRANRIDRVFEGPFRWSIVENKRHLSYVIRYIFQNPVRAGIVENFEDYAYSTIHFNFDESDPFPLHFNELYPFVGKDYRFLDLHRKFSRGQLAVIRSELRKRTFLMGKDRVPRSYVEISNNI</sequence>
<organism evidence="2 3">
    <name type="scientific">Halobacteriovorax marinus</name>
    <dbReference type="NCBI Taxonomy" id="97084"/>
    <lineage>
        <taxon>Bacteria</taxon>
        <taxon>Pseudomonadati</taxon>
        <taxon>Bdellovibrionota</taxon>
        <taxon>Bacteriovoracia</taxon>
        <taxon>Bacteriovoracales</taxon>
        <taxon>Halobacteriovoraceae</taxon>
        <taxon>Halobacteriovorax</taxon>
    </lineage>
</organism>
<dbReference type="PANTHER" id="PTHR34322:SF2">
    <property type="entry name" value="TRANSPOSASE IS200-LIKE DOMAIN-CONTAINING PROTEIN"/>
    <property type="match status" value="1"/>
</dbReference>
<dbReference type="EMBL" id="MAAO01000006">
    <property type="protein sequence ID" value="OUR96160.1"/>
    <property type="molecule type" value="Genomic_DNA"/>
</dbReference>
<reference evidence="3" key="1">
    <citation type="journal article" date="2017" name="Proc. Natl. Acad. Sci. U.S.A.">
        <title>Simulation of Deepwater Horizon oil plume reveals substrate specialization within a complex community of hydrocarbon-degraders.</title>
        <authorList>
            <person name="Hu P."/>
            <person name="Dubinsky E.A."/>
            <person name="Probst A.J."/>
            <person name="Wang J."/>
            <person name="Sieber C.M.K."/>
            <person name="Tom L.M."/>
            <person name="Gardinali P."/>
            <person name="Banfield J.F."/>
            <person name="Atlas R.M."/>
            <person name="Andersen G.L."/>
        </authorList>
    </citation>
    <scope>NUCLEOTIDE SEQUENCE [LARGE SCALE GENOMIC DNA]</scope>
</reference>
<feature type="domain" description="Transposase IS200-like" evidence="1">
    <location>
        <begin position="9"/>
        <end position="124"/>
    </location>
</feature>
<dbReference type="SUPFAM" id="SSF143422">
    <property type="entry name" value="Transposase IS200-like"/>
    <property type="match status" value="1"/>
</dbReference>
<evidence type="ECO:0000259" key="1">
    <source>
        <dbReference type="SMART" id="SM01321"/>
    </source>
</evidence>
<dbReference type="InterPro" id="IPR036515">
    <property type="entry name" value="Transposase_17_sf"/>
</dbReference>
<proteinExistence type="predicted"/>
<dbReference type="GO" id="GO:0004803">
    <property type="term" value="F:transposase activity"/>
    <property type="evidence" value="ECO:0007669"/>
    <property type="project" value="InterPro"/>
</dbReference>
<evidence type="ECO:0000313" key="2">
    <source>
        <dbReference type="EMBL" id="OUR96160.1"/>
    </source>
</evidence>
<protein>
    <recommendedName>
        <fullName evidence="1">Transposase IS200-like domain-containing protein</fullName>
    </recommendedName>
</protein>
<dbReference type="Proteomes" id="UP000196531">
    <property type="component" value="Unassembled WGS sequence"/>
</dbReference>
<gene>
    <name evidence="2" type="ORF">A9Q84_07305</name>
</gene>
<accession>A0A1Y5FBC4</accession>
<evidence type="ECO:0000313" key="3">
    <source>
        <dbReference type="Proteomes" id="UP000196531"/>
    </source>
</evidence>
<dbReference type="AlphaFoldDB" id="A0A1Y5FBC4"/>
<dbReference type="GO" id="GO:0006313">
    <property type="term" value="P:DNA transposition"/>
    <property type="evidence" value="ECO:0007669"/>
    <property type="project" value="InterPro"/>
</dbReference>